<keyword evidence="3 9" id="KW-0479">Metal-binding</keyword>
<evidence type="ECO:0000256" key="2">
    <source>
        <dbReference type="ARBA" id="ARBA00022617"/>
    </source>
</evidence>
<feature type="binding site" description="axial binding residue" evidence="9">
    <location>
        <position position="56"/>
    </location>
    <ligand>
        <name>heme c</name>
        <dbReference type="ChEBI" id="CHEBI:61717"/>
        <label>1</label>
    </ligand>
    <ligandPart>
        <name>Fe</name>
        <dbReference type="ChEBI" id="CHEBI:18248"/>
    </ligandPart>
</feature>
<reference evidence="12 13" key="1">
    <citation type="journal article" date="2014" name="BMC Genomics">
        <title>A genomic perspective on a new bacterial genus and species from the Alcaligenaceae family, Basilea psittacipulmonis.</title>
        <authorList>
            <person name="Whiteson K.L."/>
            <person name="Hernandez D."/>
            <person name="Lazarevic V."/>
            <person name="Gaia N."/>
            <person name="Farinelli L."/>
            <person name="Francois P."/>
            <person name="Pilo P."/>
            <person name="Frey J."/>
            <person name="Schrenzel J."/>
        </authorList>
    </citation>
    <scope>NUCLEOTIDE SEQUENCE [LARGE SCALE GENOMIC DNA]</scope>
    <source>
        <strain evidence="12 13">DSM 24701</strain>
    </source>
</reference>
<evidence type="ECO:0000256" key="7">
    <source>
        <dbReference type="ARBA" id="ARBA00023004"/>
    </source>
</evidence>
<evidence type="ECO:0000313" key="12">
    <source>
        <dbReference type="EMBL" id="AIL32899.1"/>
    </source>
</evidence>
<keyword evidence="13" id="KW-1185">Reference proteome</keyword>
<dbReference type="InterPro" id="IPR051395">
    <property type="entry name" value="Cytochrome_c_Peroxidase/MauG"/>
</dbReference>
<evidence type="ECO:0000256" key="8">
    <source>
        <dbReference type="PIRSR" id="PIRSR000294-1"/>
    </source>
</evidence>
<dbReference type="SUPFAM" id="SSF46626">
    <property type="entry name" value="Cytochrome c"/>
    <property type="match status" value="2"/>
</dbReference>
<feature type="binding site" description="covalent" evidence="8">
    <location>
        <position position="229"/>
    </location>
    <ligand>
        <name>heme c</name>
        <dbReference type="ChEBI" id="CHEBI:61717"/>
        <label>2</label>
    </ligand>
</feature>
<dbReference type="InterPro" id="IPR036909">
    <property type="entry name" value="Cyt_c-like_dom_sf"/>
</dbReference>
<evidence type="ECO:0000256" key="10">
    <source>
        <dbReference type="SAM" id="SignalP"/>
    </source>
</evidence>
<dbReference type="PANTHER" id="PTHR30600">
    <property type="entry name" value="CYTOCHROME C PEROXIDASE-RELATED"/>
    <property type="match status" value="1"/>
</dbReference>
<dbReference type="GO" id="GO:0009055">
    <property type="term" value="F:electron transfer activity"/>
    <property type="evidence" value="ECO:0007669"/>
    <property type="project" value="InterPro"/>
</dbReference>
<dbReference type="KEGG" id="bpsi:IX83_05815"/>
<feature type="binding site" description="covalent" evidence="8">
    <location>
        <position position="52"/>
    </location>
    <ligand>
        <name>heme c</name>
        <dbReference type="ChEBI" id="CHEBI:61717"/>
        <label>1</label>
    </ligand>
</feature>
<keyword evidence="5" id="KW-0574">Periplasm</keyword>
<evidence type="ECO:0000256" key="4">
    <source>
        <dbReference type="ARBA" id="ARBA00022729"/>
    </source>
</evidence>
<evidence type="ECO:0000256" key="3">
    <source>
        <dbReference type="ARBA" id="ARBA00022723"/>
    </source>
</evidence>
<dbReference type="PROSITE" id="PS51007">
    <property type="entry name" value="CYTC"/>
    <property type="match status" value="2"/>
</dbReference>
<dbReference type="STRING" id="1072685.IX83_05815"/>
<dbReference type="GO" id="GO:0020037">
    <property type="term" value="F:heme binding"/>
    <property type="evidence" value="ECO:0007669"/>
    <property type="project" value="InterPro"/>
</dbReference>
<evidence type="ECO:0000256" key="5">
    <source>
        <dbReference type="ARBA" id="ARBA00022764"/>
    </source>
</evidence>
<proteinExistence type="predicted"/>
<dbReference type="EMBL" id="CP009238">
    <property type="protein sequence ID" value="AIL32899.1"/>
    <property type="molecule type" value="Genomic_DNA"/>
</dbReference>
<evidence type="ECO:0000256" key="1">
    <source>
        <dbReference type="ARBA" id="ARBA00004418"/>
    </source>
</evidence>
<dbReference type="PIRSF" id="PIRSF000294">
    <property type="entry name" value="Cytochrome-c_peroxidase"/>
    <property type="match status" value="1"/>
</dbReference>
<keyword evidence="6" id="KW-0560">Oxidoreductase</keyword>
<dbReference type="GO" id="GO:0042597">
    <property type="term" value="C:periplasmic space"/>
    <property type="evidence" value="ECO:0007669"/>
    <property type="project" value="UniProtKB-SubCell"/>
</dbReference>
<dbReference type="InterPro" id="IPR004852">
    <property type="entry name" value="Di-haem_cyt_c_peroxidsae"/>
</dbReference>
<evidence type="ECO:0000256" key="6">
    <source>
        <dbReference type="ARBA" id="ARBA00023002"/>
    </source>
</evidence>
<dbReference type="InterPro" id="IPR009056">
    <property type="entry name" value="Cyt_c-like_dom"/>
</dbReference>
<feature type="binding site" description="axial binding residue" evidence="9">
    <location>
        <position position="230"/>
    </location>
    <ligand>
        <name>heme c</name>
        <dbReference type="ChEBI" id="CHEBI:61717"/>
        <label>2</label>
    </ligand>
    <ligandPart>
        <name>Fe</name>
        <dbReference type="ChEBI" id="CHEBI:18248"/>
    </ligandPart>
</feature>
<feature type="binding site" description="covalent" evidence="8">
    <location>
        <position position="55"/>
    </location>
    <ligand>
        <name>heme c</name>
        <dbReference type="ChEBI" id="CHEBI:61717"/>
        <label>1</label>
    </ligand>
</feature>
<feature type="domain" description="Cytochrome c" evidence="11">
    <location>
        <begin position="30"/>
        <end position="152"/>
    </location>
</feature>
<accession>A0A077DE20</accession>
<sequence>MRHIVKHSVLLVACLMTSMSYAVDKSKEEMAQEMGKALFFDARLSFNNTISCATCHNPDTAFADRRLTRANGVASQGADGHAFGDRNAPTASYAAFSPRFHYDEKLKQYVGGQFWDGRAETLANQAGGPPVNPAEMMMPDAKAVVDRLKEVPYYKETLEAIYGGDVWNETDKAYRAVTETIEAFEKTKDFSTFDSKYDRFLKGEYELTIEEDLGRTLFFSNNNVNCSTCHLINRVVEDPKETFTNFQYRNIGVPANPKLIEVHGDPNFVDQGLAANPNVKDKEAQRGKFKVPTLRNVAVTGPYMHNGVFQHLRTVIQFYNKYNDPKDNINPETGLPWAPPEVEDNIALDELKAVALTPAKIDALVAFLETLTDKRYEPLLEEIKKQEASKK</sequence>
<dbReference type="eggNOG" id="COG1858">
    <property type="taxonomic scope" value="Bacteria"/>
</dbReference>
<keyword evidence="4 10" id="KW-0732">Signal</keyword>
<dbReference type="Proteomes" id="UP000028945">
    <property type="component" value="Chromosome"/>
</dbReference>
<comment type="PTM">
    <text evidence="8">Binds 2 heme groups per subunit.</text>
</comment>
<evidence type="ECO:0000256" key="9">
    <source>
        <dbReference type="PIRSR" id="PIRSR000294-2"/>
    </source>
</evidence>
<keyword evidence="2 8" id="KW-0349">Heme</keyword>
<evidence type="ECO:0000313" key="13">
    <source>
        <dbReference type="Proteomes" id="UP000028945"/>
    </source>
</evidence>
<name>A0A077DE20_9BURK</name>
<dbReference type="InterPro" id="IPR026259">
    <property type="entry name" value="MauG/Cytc_peroxidase"/>
</dbReference>
<dbReference type="PANTHER" id="PTHR30600:SF10">
    <property type="entry name" value="BLL6722 PROTEIN"/>
    <property type="match status" value="1"/>
</dbReference>
<gene>
    <name evidence="12" type="ORF">IX83_05815</name>
</gene>
<keyword evidence="7 9" id="KW-0408">Iron</keyword>
<dbReference type="AlphaFoldDB" id="A0A077DE20"/>
<organism evidence="12 13">
    <name type="scientific">Basilea psittacipulmonis DSM 24701</name>
    <dbReference type="NCBI Taxonomy" id="1072685"/>
    <lineage>
        <taxon>Bacteria</taxon>
        <taxon>Pseudomonadati</taxon>
        <taxon>Pseudomonadota</taxon>
        <taxon>Betaproteobacteria</taxon>
        <taxon>Burkholderiales</taxon>
        <taxon>Alcaligenaceae</taxon>
        <taxon>Basilea</taxon>
    </lineage>
</organism>
<evidence type="ECO:0000259" key="11">
    <source>
        <dbReference type="PROSITE" id="PS51007"/>
    </source>
</evidence>
<comment type="cofactor">
    <cofactor evidence="8">
        <name>heme</name>
        <dbReference type="ChEBI" id="CHEBI:30413"/>
    </cofactor>
    <text evidence="8">Binds 2 heme groups.</text>
</comment>
<dbReference type="Pfam" id="PF03150">
    <property type="entry name" value="CCP_MauG"/>
    <property type="match status" value="1"/>
</dbReference>
<dbReference type="GO" id="GO:0046872">
    <property type="term" value="F:metal ion binding"/>
    <property type="evidence" value="ECO:0007669"/>
    <property type="project" value="UniProtKB-KW"/>
</dbReference>
<comment type="subcellular location">
    <subcellularLocation>
        <location evidence="1">Periplasm</location>
    </subcellularLocation>
</comment>
<feature type="domain" description="Cytochrome c" evidence="11">
    <location>
        <begin position="209"/>
        <end position="372"/>
    </location>
</feature>
<dbReference type="GO" id="GO:0004130">
    <property type="term" value="F:cytochrome-c peroxidase activity"/>
    <property type="evidence" value="ECO:0007669"/>
    <property type="project" value="TreeGrafter"/>
</dbReference>
<protein>
    <submittedName>
        <fullName evidence="12">Methylamine utilization protein MauG</fullName>
    </submittedName>
</protein>
<feature type="binding site" description="covalent" evidence="8">
    <location>
        <position position="226"/>
    </location>
    <ligand>
        <name>heme c</name>
        <dbReference type="ChEBI" id="CHEBI:61717"/>
        <label>2</label>
    </ligand>
</feature>
<dbReference type="Gene3D" id="1.10.760.10">
    <property type="entry name" value="Cytochrome c-like domain"/>
    <property type="match status" value="2"/>
</dbReference>
<feature type="chain" id="PRO_5001717517" evidence="10">
    <location>
        <begin position="23"/>
        <end position="391"/>
    </location>
</feature>
<dbReference type="HOGENOM" id="CLU_034652_0_1_4"/>
<feature type="signal peptide" evidence="10">
    <location>
        <begin position="1"/>
        <end position="22"/>
    </location>
</feature>